<dbReference type="InterPro" id="IPR051063">
    <property type="entry name" value="PDI"/>
</dbReference>
<protein>
    <recommendedName>
        <fullName evidence="3">protein disulfide-isomerase</fullName>
        <ecNumber evidence="3">5.3.4.1</ecNumber>
    </recommendedName>
</protein>
<keyword evidence="7 12" id="KW-0413">Isomerase</keyword>
<reference evidence="12 13" key="1">
    <citation type="submission" date="2016-08" db="EMBL/GenBank/DDBJ databases">
        <title>Genomes of anaerobic fungi encode conserved fungal cellulosomes for biomass hydrolysis.</title>
        <authorList>
            <consortium name="DOE Joint Genome Institute"/>
            <person name="Haitjema C.H."/>
            <person name="Gilmore S.P."/>
            <person name="Henske J.K."/>
            <person name="Solomon K.V."/>
            <person name="De Groot R."/>
            <person name="Kuo A."/>
            <person name="Mondo S.J."/>
            <person name="Salamov A.A."/>
            <person name="Labutti K."/>
            <person name="Zhao Z."/>
            <person name="Chiniquy J."/>
            <person name="Barry K."/>
            <person name="Brewer H.M."/>
            <person name="Purvine S.O."/>
            <person name="Wright A.T."/>
            <person name="Boxma B."/>
            <person name="Van Alen T."/>
            <person name="Hackstein J.H."/>
            <person name="Baker S.E."/>
            <person name="Grigoriev I.V."/>
            <person name="O'Malley M.A."/>
        </authorList>
    </citation>
    <scope>NUCLEOTIDE SEQUENCE [LARGE SCALE GENOMIC DNA]</scope>
    <source>
        <strain evidence="13">finn</strain>
    </source>
</reference>
<dbReference type="NCBIfam" id="TIGR01126">
    <property type="entry name" value="pdi_dom"/>
    <property type="match status" value="1"/>
</dbReference>
<dbReference type="PANTHER" id="PTHR45672">
    <property type="entry name" value="PROTEIN DISULFIDE-ISOMERASE C17H9.14C-RELATED"/>
    <property type="match status" value="1"/>
</dbReference>
<keyword evidence="5" id="KW-0677">Repeat</keyword>
<dbReference type="Pfam" id="PF00085">
    <property type="entry name" value="Thioredoxin"/>
    <property type="match status" value="2"/>
</dbReference>
<dbReference type="STRING" id="1754191.A0A1Y1VK68"/>
<feature type="signal peptide" evidence="10">
    <location>
        <begin position="1"/>
        <end position="20"/>
    </location>
</feature>
<comment type="similarity">
    <text evidence="2 9">Belongs to the protein disulfide isomerase family.</text>
</comment>
<evidence type="ECO:0000256" key="1">
    <source>
        <dbReference type="ARBA" id="ARBA00001182"/>
    </source>
</evidence>
<evidence type="ECO:0000256" key="5">
    <source>
        <dbReference type="ARBA" id="ARBA00022737"/>
    </source>
</evidence>
<gene>
    <name evidence="12" type="ORF">BCR36DRAFT_580592</name>
</gene>
<comment type="caution">
    <text evidence="12">The sequence shown here is derived from an EMBL/GenBank/DDBJ whole genome shotgun (WGS) entry which is preliminary data.</text>
</comment>
<evidence type="ECO:0000259" key="11">
    <source>
        <dbReference type="PROSITE" id="PS51352"/>
    </source>
</evidence>
<dbReference type="GO" id="GO:0005783">
    <property type="term" value="C:endoplasmic reticulum"/>
    <property type="evidence" value="ECO:0007669"/>
    <property type="project" value="InterPro"/>
</dbReference>
<dbReference type="Proteomes" id="UP000193719">
    <property type="component" value="Unassembled WGS sequence"/>
</dbReference>
<dbReference type="SUPFAM" id="SSF47933">
    <property type="entry name" value="ERP29 C domain-like"/>
    <property type="match status" value="1"/>
</dbReference>
<dbReference type="EC" id="5.3.4.1" evidence="3"/>
<organism evidence="12 13">
    <name type="scientific">Piromyces finnis</name>
    <dbReference type="NCBI Taxonomy" id="1754191"/>
    <lineage>
        <taxon>Eukaryota</taxon>
        <taxon>Fungi</taxon>
        <taxon>Fungi incertae sedis</taxon>
        <taxon>Chytridiomycota</taxon>
        <taxon>Chytridiomycota incertae sedis</taxon>
        <taxon>Neocallimastigomycetes</taxon>
        <taxon>Neocallimastigales</taxon>
        <taxon>Neocallimastigaceae</taxon>
        <taxon>Piromyces</taxon>
    </lineage>
</organism>
<evidence type="ECO:0000256" key="3">
    <source>
        <dbReference type="ARBA" id="ARBA00012723"/>
    </source>
</evidence>
<evidence type="ECO:0000256" key="4">
    <source>
        <dbReference type="ARBA" id="ARBA00022729"/>
    </source>
</evidence>
<keyword evidence="8" id="KW-0676">Redox-active center</keyword>
<dbReference type="PANTHER" id="PTHR45672:SF11">
    <property type="entry name" value="PROTEIN DISULFIDE-ISOMERASE C17H9.14C"/>
    <property type="match status" value="1"/>
</dbReference>
<sequence length="380" mass="43736">MFNKSAIIGLLTFFLCLVSASIVDFDEDKFNELIGGDVPLLVEFYAPWCSHCKDLKPTYEALADSYDHVKEKVYISRIDADKYKSVVKSQGIKGFPTIKLYMPGSKTGIEYTKEKTLEDLVKFVDENTGLIGNIKPIQSFVVDLDESNFDEIVGDPSKHVMVEFYAPWCGHCKKLKPTYEKVAKDFHKEKNIIIARVDATANDSLNTRYRIGGYPTVYFFEANKRNENPVSFAEGREEIAFVRFLNEKCGTHRVPGGGLDNKAGRDTEMDKLVRKFILSDHPVERSDLSNFVRRFSMDKKDRASQFYYKMVKKAEEDRDFIFREYDRVKNILGKLKIEEQFYDDFKTRLNILEVFKSSAIEAIELEKEAAANGQRPINEL</sequence>
<dbReference type="CDD" id="cd02961">
    <property type="entry name" value="PDI_a_family"/>
    <property type="match status" value="1"/>
</dbReference>
<accession>A0A1Y1VK68</accession>
<dbReference type="OrthoDB" id="10264505at2759"/>
<evidence type="ECO:0000256" key="2">
    <source>
        <dbReference type="ARBA" id="ARBA00006347"/>
    </source>
</evidence>
<dbReference type="PRINTS" id="PR00421">
    <property type="entry name" value="THIOREDOXIN"/>
</dbReference>
<name>A0A1Y1VK68_9FUNG</name>
<evidence type="ECO:0000313" key="13">
    <source>
        <dbReference type="Proteomes" id="UP000193719"/>
    </source>
</evidence>
<keyword evidence="13" id="KW-1185">Reference proteome</keyword>
<dbReference type="GO" id="GO:0006457">
    <property type="term" value="P:protein folding"/>
    <property type="evidence" value="ECO:0007669"/>
    <property type="project" value="TreeGrafter"/>
</dbReference>
<dbReference type="EMBL" id="MCFH01000006">
    <property type="protein sequence ID" value="ORX57180.1"/>
    <property type="molecule type" value="Genomic_DNA"/>
</dbReference>
<evidence type="ECO:0000313" key="12">
    <source>
        <dbReference type="EMBL" id="ORX57180.1"/>
    </source>
</evidence>
<evidence type="ECO:0000256" key="7">
    <source>
        <dbReference type="ARBA" id="ARBA00023235"/>
    </source>
</evidence>
<dbReference type="PROSITE" id="PS00194">
    <property type="entry name" value="THIOREDOXIN_1"/>
    <property type="match status" value="1"/>
</dbReference>
<feature type="chain" id="PRO_5012463263" description="protein disulfide-isomerase" evidence="10">
    <location>
        <begin position="21"/>
        <end position="380"/>
    </location>
</feature>
<dbReference type="InterPro" id="IPR017937">
    <property type="entry name" value="Thioredoxin_CS"/>
</dbReference>
<dbReference type="GO" id="GO:0003756">
    <property type="term" value="F:protein disulfide isomerase activity"/>
    <property type="evidence" value="ECO:0007669"/>
    <property type="project" value="UniProtKB-EC"/>
</dbReference>
<dbReference type="Gene3D" id="3.40.30.10">
    <property type="entry name" value="Glutaredoxin"/>
    <property type="match status" value="2"/>
</dbReference>
<feature type="domain" description="Thioredoxin" evidence="11">
    <location>
        <begin position="129"/>
        <end position="282"/>
    </location>
</feature>
<keyword evidence="4 10" id="KW-0732">Signal</keyword>
<dbReference type="Pfam" id="PF07749">
    <property type="entry name" value="ERp29"/>
    <property type="match status" value="1"/>
</dbReference>
<evidence type="ECO:0000256" key="8">
    <source>
        <dbReference type="ARBA" id="ARBA00023284"/>
    </source>
</evidence>
<reference evidence="12 13" key="2">
    <citation type="submission" date="2016-08" db="EMBL/GenBank/DDBJ databases">
        <title>Pervasive Adenine N6-methylation of Active Genes in Fungi.</title>
        <authorList>
            <consortium name="DOE Joint Genome Institute"/>
            <person name="Mondo S.J."/>
            <person name="Dannebaum R.O."/>
            <person name="Kuo R.C."/>
            <person name="Labutti K."/>
            <person name="Haridas S."/>
            <person name="Kuo A."/>
            <person name="Salamov A."/>
            <person name="Ahrendt S.R."/>
            <person name="Lipzen A."/>
            <person name="Sullivan W."/>
            <person name="Andreopoulos W.B."/>
            <person name="Clum A."/>
            <person name="Lindquist E."/>
            <person name="Daum C."/>
            <person name="Ramamoorthy G.K."/>
            <person name="Gryganskyi A."/>
            <person name="Culley D."/>
            <person name="Magnuson J.K."/>
            <person name="James T.Y."/>
            <person name="O'Malley M.A."/>
            <person name="Stajich J.E."/>
            <person name="Spatafora J.W."/>
            <person name="Visel A."/>
            <person name="Grigoriev I.V."/>
        </authorList>
    </citation>
    <scope>NUCLEOTIDE SEQUENCE [LARGE SCALE GENOMIC DNA]</scope>
    <source>
        <strain evidence="13">finn</strain>
    </source>
</reference>
<proteinExistence type="inferred from homology"/>
<dbReference type="SUPFAM" id="SSF52833">
    <property type="entry name" value="Thioredoxin-like"/>
    <property type="match status" value="2"/>
</dbReference>
<comment type="catalytic activity">
    <reaction evidence="1">
        <text>Catalyzes the rearrangement of -S-S- bonds in proteins.</text>
        <dbReference type="EC" id="5.3.4.1"/>
    </reaction>
</comment>
<dbReference type="InterPro" id="IPR036356">
    <property type="entry name" value="ERp29_C_sf"/>
</dbReference>
<dbReference type="InterPro" id="IPR036249">
    <property type="entry name" value="Thioredoxin-like_sf"/>
</dbReference>
<dbReference type="AlphaFoldDB" id="A0A1Y1VK68"/>
<evidence type="ECO:0000256" key="10">
    <source>
        <dbReference type="SAM" id="SignalP"/>
    </source>
</evidence>
<dbReference type="Gene3D" id="1.20.1150.12">
    <property type="entry name" value="Endoplasmic reticulum resident protein 29, C-terminal domain"/>
    <property type="match status" value="1"/>
</dbReference>
<feature type="domain" description="Thioredoxin" evidence="11">
    <location>
        <begin position="11"/>
        <end position="122"/>
    </location>
</feature>
<dbReference type="PROSITE" id="PS51352">
    <property type="entry name" value="THIOREDOXIN_2"/>
    <property type="match status" value="2"/>
</dbReference>
<dbReference type="InterPro" id="IPR013766">
    <property type="entry name" value="Thioredoxin_domain"/>
</dbReference>
<keyword evidence="6" id="KW-1015">Disulfide bond</keyword>
<evidence type="ECO:0000256" key="9">
    <source>
        <dbReference type="RuleBase" id="RU004208"/>
    </source>
</evidence>
<dbReference type="InterPro" id="IPR005788">
    <property type="entry name" value="PDI_thioredoxin-like_dom"/>
</dbReference>
<dbReference type="InterPro" id="IPR011679">
    <property type="entry name" value="ERp29_C"/>
</dbReference>
<evidence type="ECO:0000256" key="6">
    <source>
        <dbReference type="ARBA" id="ARBA00023157"/>
    </source>
</evidence>